<organism evidence="3 4">
    <name type="scientific">Lichenicola cladoniae</name>
    <dbReference type="NCBI Taxonomy" id="1484109"/>
    <lineage>
        <taxon>Bacteria</taxon>
        <taxon>Pseudomonadati</taxon>
        <taxon>Pseudomonadota</taxon>
        <taxon>Alphaproteobacteria</taxon>
        <taxon>Acetobacterales</taxon>
        <taxon>Acetobacteraceae</taxon>
        <taxon>Lichenicola</taxon>
    </lineage>
</organism>
<feature type="domain" description="PepSY" evidence="2">
    <location>
        <begin position="274"/>
        <end position="336"/>
    </location>
</feature>
<keyword evidence="1" id="KW-1133">Transmembrane helix</keyword>
<feature type="transmembrane region" description="Helical" evidence="1">
    <location>
        <begin position="82"/>
        <end position="102"/>
    </location>
</feature>
<feature type="transmembrane region" description="Helical" evidence="1">
    <location>
        <begin position="215"/>
        <end position="243"/>
    </location>
</feature>
<dbReference type="RefSeq" id="WP_171836087.1">
    <property type="nucleotide sequence ID" value="NZ_CP053708.1"/>
</dbReference>
<gene>
    <name evidence="3" type="ORF">HN018_02000</name>
</gene>
<dbReference type="Pfam" id="PF03929">
    <property type="entry name" value="PepSY_TM"/>
    <property type="match status" value="1"/>
</dbReference>
<evidence type="ECO:0000313" key="4">
    <source>
        <dbReference type="Proteomes" id="UP000500767"/>
    </source>
</evidence>
<name>A0A6M8HHX0_9PROT</name>
<protein>
    <submittedName>
        <fullName evidence="3">PepSY domain-containing protein</fullName>
    </submittedName>
</protein>
<evidence type="ECO:0000259" key="2">
    <source>
        <dbReference type="Pfam" id="PF03413"/>
    </source>
</evidence>
<dbReference type="InterPro" id="IPR025711">
    <property type="entry name" value="PepSY"/>
</dbReference>
<keyword evidence="4" id="KW-1185">Reference proteome</keyword>
<dbReference type="InterPro" id="IPR005625">
    <property type="entry name" value="PepSY-ass_TM"/>
</dbReference>
<dbReference type="KEGG" id="lck:HN018_02000"/>
<evidence type="ECO:0000313" key="3">
    <source>
        <dbReference type="EMBL" id="QKE88979.1"/>
    </source>
</evidence>
<dbReference type="Pfam" id="PF03413">
    <property type="entry name" value="PepSY"/>
    <property type="match status" value="1"/>
</dbReference>
<proteinExistence type="predicted"/>
<accession>A0A6M8HHX0</accession>
<dbReference type="PANTHER" id="PTHR34219">
    <property type="entry name" value="IRON-REGULATED INNER MEMBRANE PROTEIN-RELATED"/>
    <property type="match status" value="1"/>
</dbReference>
<evidence type="ECO:0000256" key="1">
    <source>
        <dbReference type="SAM" id="Phobius"/>
    </source>
</evidence>
<dbReference type="AlphaFoldDB" id="A0A6M8HHX0"/>
<reference evidence="3 4" key="1">
    <citation type="journal article" date="2014" name="World J. Microbiol. Biotechnol.">
        <title>Biodiversity and physiological characteristics of Antarctic and Arctic lichens-associated bacteria.</title>
        <authorList>
            <person name="Lee Y.M."/>
            <person name="Kim E.H."/>
            <person name="Lee H.K."/>
            <person name="Hong S.G."/>
        </authorList>
    </citation>
    <scope>NUCLEOTIDE SEQUENCE [LARGE SCALE GENOMIC DNA]</scope>
    <source>
        <strain evidence="3 4">PAMC 26569</strain>
    </source>
</reference>
<dbReference type="EMBL" id="CP053708">
    <property type="protein sequence ID" value="QKE88979.1"/>
    <property type="molecule type" value="Genomic_DNA"/>
</dbReference>
<feature type="transmembrane region" description="Helical" evidence="1">
    <location>
        <begin position="367"/>
        <end position="388"/>
    </location>
</feature>
<feature type="transmembrane region" description="Helical" evidence="1">
    <location>
        <begin position="49"/>
        <end position="70"/>
    </location>
</feature>
<keyword evidence="1" id="KW-0812">Transmembrane</keyword>
<sequence>MQQASSSGRCDPFANEWCSIGSTLHDAPPIVVRRPVGAGPRAWRLVHRWIGLGLGAVLALVGLTGSINVFGRELDVALHPALYAATVTAAPIGATAALRIAAASVPEPIRFIRAPDGIVRVWIGMFRRHGDLWTIQIDPGTGAVLGTQDMDASFTRVVYRLHSELLLRRWWGKQMVGVLGLMLLTMAISGLVLWWPPKGFWKTLIRLRTRPRHILYHDLHALFGVWGGSALLLVSVTGVGVVFPGLIRPVVRLASPVATNPRPAVPDRRRPFSIDADRAIAIALSAAPGERVSIIAPPAKPDHVWTIGLRWQTASAANQLAGRIWIDPWTGAIVADRSAVAETAGERFMDMQLWLHNGSMFGLTGRILVFLGGLSLPALFVSGLLLWLRKRRNALRIERQRVAALVGSDASRTTILVPS</sequence>
<keyword evidence="1" id="KW-0472">Membrane</keyword>
<feature type="transmembrane region" description="Helical" evidence="1">
    <location>
        <begin position="175"/>
        <end position="195"/>
    </location>
</feature>
<dbReference type="Proteomes" id="UP000500767">
    <property type="component" value="Chromosome"/>
</dbReference>